<feature type="domain" description="TonB-dependent receptor plug" evidence="14">
    <location>
        <begin position="79"/>
        <end position="186"/>
    </location>
</feature>
<evidence type="ECO:0000256" key="9">
    <source>
        <dbReference type="ARBA" id="ARBA00023237"/>
    </source>
</evidence>
<feature type="domain" description="TonB-dependent receptor-like beta-barrel" evidence="13">
    <location>
        <begin position="398"/>
        <end position="778"/>
    </location>
</feature>
<dbReference type="InterPro" id="IPR000531">
    <property type="entry name" value="Beta-barrel_TonB"/>
</dbReference>
<dbReference type="PANTHER" id="PTHR30069:SF29">
    <property type="entry name" value="HEMOGLOBIN AND HEMOGLOBIN-HAPTOGLOBIN-BINDING PROTEIN 1-RELATED"/>
    <property type="match status" value="1"/>
</dbReference>
<evidence type="ECO:0000313" key="15">
    <source>
        <dbReference type="EMBL" id="UFP94337.1"/>
    </source>
</evidence>
<dbReference type="EMBL" id="CP063845">
    <property type="protein sequence ID" value="UFP94337.1"/>
    <property type="molecule type" value="Genomic_DNA"/>
</dbReference>
<feature type="chain" id="PRO_5046014251" evidence="12">
    <location>
        <begin position="24"/>
        <end position="806"/>
    </location>
</feature>
<dbReference type="Pfam" id="PF07715">
    <property type="entry name" value="Plug"/>
    <property type="match status" value="1"/>
</dbReference>
<dbReference type="Pfam" id="PF00593">
    <property type="entry name" value="TonB_dep_Rec_b-barrel"/>
    <property type="match status" value="1"/>
</dbReference>
<dbReference type="Gene3D" id="2.40.170.20">
    <property type="entry name" value="TonB-dependent receptor, beta-barrel domain"/>
    <property type="match status" value="1"/>
</dbReference>
<feature type="signal peptide" evidence="12">
    <location>
        <begin position="1"/>
        <end position="23"/>
    </location>
</feature>
<accession>A0ABY3PKX9</accession>
<evidence type="ECO:0000256" key="10">
    <source>
        <dbReference type="PROSITE-ProRule" id="PRU01360"/>
    </source>
</evidence>
<keyword evidence="5 12" id="KW-0732">Signal</keyword>
<evidence type="ECO:0000259" key="14">
    <source>
        <dbReference type="Pfam" id="PF07715"/>
    </source>
</evidence>
<comment type="subcellular location">
    <subcellularLocation>
        <location evidence="1 10">Cell outer membrane</location>
        <topology evidence="1 10">Multi-pass membrane protein</topology>
    </subcellularLocation>
</comment>
<keyword evidence="4 10" id="KW-0812">Transmembrane</keyword>
<dbReference type="InterPro" id="IPR012910">
    <property type="entry name" value="Plug_dom"/>
</dbReference>
<sequence length="806" mass="86975">MRWICSSLSLSAAWGLTVAPALAHTAQDLRETASLSATDLAAPLPEATLAQAGKPQSAPPEADLLDEVTVSATRRPTRERDTTATTYTVKREDFQALGARTVPDALALIPAFETQPALGGVRNARGLFLRGFDDARFQVLKDGLSLTRPSNGRNDLSRLPLADIDRIEVLTGGATLRYGAGAVGGVINLITETPAGAPKLTLAYEAGSYGNSTATAKYGGGDGTFHYLFTYTGLVAFNNYPFRFTLPNTALFYGPEAVTPDGTSLFGFLRPEVGPPLTLTGVADSAFNASDTYTGKLVWRPSAEHRFTLRASHQNSKNAGNGPGLYATGACFGGPGSGNATLETQTRFLPLDAAGRELPCDTQRYLVSTPSAAVAIPYAFARSADGTVTFAPGQSYPAAESAIGTIDFYITTFQSQTETAFFWDYELSPTASINSYAAYYRFTSPRTRPARFAVNTDVLGGETAFALGQLGSPFTEDSKLELQSALNTQISPGQTLAFGVNFIEDRSFQQQQRGSTFVDRAIARTSLFLIDDLRFGDQLAANLGVRYTDSTQFGAALTPAAGIRFSPSRTFSLRANWSQVFNAPNLSDLYTAGGVFVPNPDLRPETGITYDLGFDFTPASNLGLRFTYFNTTLDGAIATVFFRNPDSGDPNLFLQQQRNLDTRYASGLEVVGDWRMSDQWRLRLTWTNTDARFVGAVDSNDTRLFFAQYQDPNIPFNRVALAATYAHGGWSATLLGRYAGGRRRGEDYFGVPAYASVDLNFEIPVAPRFTLTGNLFNLTDTQYEYAAGIPAPGFTFRLGGRVELGG</sequence>
<dbReference type="Gene3D" id="2.170.130.10">
    <property type="entry name" value="TonB-dependent receptor, plug domain"/>
    <property type="match status" value="1"/>
</dbReference>
<dbReference type="RefSeq" id="WP_269469215.1">
    <property type="nucleotide sequence ID" value="NZ_CP063845.1"/>
</dbReference>
<gene>
    <name evidence="15" type="ORF">ISF26_21750</name>
</gene>
<evidence type="ECO:0000256" key="6">
    <source>
        <dbReference type="ARBA" id="ARBA00023077"/>
    </source>
</evidence>
<dbReference type="InterPro" id="IPR036942">
    <property type="entry name" value="Beta-barrel_TonB_sf"/>
</dbReference>
<keyword evidence="16" id="KW-1185">Reference proteome</keyword>
<dbReference type="PANTHER" id="PTHR30069">
    <property type="entry name" value="TONB-DEPENDENT OUTER MEMBRANE RECEPTOR"/>
    <property type="match status" value="1"/>
</dbReference>
<name>A0ABY3PKX9_9CYAN</name>
<evidence type="ECO:0000256" key="2">
    <source>
        <dbReference type="ARBA" id="ARBA00022448"/>
    </source>
</evidence>
<keyword evidence="6 11" id="KW-0798">TonB box</keyword>
<dbReference type="Proteomes" id="UP001054846">
    <property type="component" value="Chromosome"/>
</dbReference>
<evidence type="ECO:0000256" key="1">
    <source>
        <dbReference type="ARBA" id="ARBA00004571"/>
    </source>
</evidence>
<organism evidence="15 16">
    <name type="scientific">Gloeobacter morelensis MG652769</name>
    <dbReference type="NCBI Taxonomy" id="2781736"/>
    <lineage>
        <taxon>Bacteria</taxon>
        <taxon>Bacillati</taxon>
        <taxon>Cyanobacteriota</taxon>
        <taxon>Cyanophyceae</taxon>
        <taxon>Gloeobacterales</taxon>
        <taxon>Gloeobacteraceae</taxon>
        <taxon>Gloeobacter</taxon>
        <taxon>Gloeobacter morelensis</taxon>
    </lineage>
</organism>
<reference evidence="15 16" key="1">
    <citation type="journal article" date="2021" name="Genome Biol. Evol.">
        <title>Complete Genome Sequencing of a Novel Gloeobacter Species from a Waterfall Cave in Mexico.</title>
        <authorList>
            <person name="Saw J.H."/>
            <person name="Cardona T."/>
            <person name="Montejano G."/>
        </authorList>
    </citation>
    <scope>NUCLEOTIDE SEQUENCE [LARGE SCALE GENOMIC DNA]</scope>
    <source>
        <strain evidence="15">MG652769</strain>
    </source>
</reference>
<keyword evidence="2 10" id="KW-0813">Transport</keyword>
<protein>
    <submittedName>
        <fullName evidence="15">TonB-dependent receptor</fullName>
    </submittedName>
</protein>
<evidence type="ECO:0000259" key="13">
    <source>
        <dbReference type="Pfam" id="PF00593"/>
    </source>
</evidence>
<evidence type="ECO:0000256" key="4">
    <source>
        <dbReference type="ARBA" id="ARBA00022692"/>
    </source>
</evidence>
<keyword evidence="9 10" id="KW-0998">Cell outer membrane</keyword>
<evidence type="ECO:0000256" key="11">
    <source>
        <dbReference type="RuleBase" id="RU003357"/>
    </source>
</evidence>
<dbReference type="CDD" id="cd01347">
    <property type="entry name" value="ligand_gated_channel"/>
    <property type="match status" value="1"/>
</dbReference>
<evidence type="ECO:0000256" key="5">
    <source>
        <dbReference type="ARBA" id="ARBA00022729"/>
    </source>
</evidence>
<keyword evidence="7 10" id="KW-0472">Membrane</keyword>
<keyword evidence="8 15" id="KW-0675">Receptor</keyword>
<dbReference type="SUPFAM" id="SSF56935">
    <property type="entry name" value="Porins"/>
    <property type="match status" value="1"/>
</dbReference>
<evidence type="ECO:0000256" key="7">
    <source>
        <dbReference type="ARBA" id="ARBA00023136"/>
    </source>
</evidence>
<comment type="similarity">
    <text evidence="10 11">Belongs to the TonB-dependent receptor family.</text>
</comment>
<keyword evidence="3 10" id="KW-1134">Transmembrane beta strand</keyword>
<evidence type="ECO:0000313" key="16">
    <source>
        <dbReference type="Proteomes" id="UP001054846"/>
    </source>
</evidence>
<evidence type="ECO:0000256" key="3">
    <source>
        <dbReference type="ARBA" id="ARBA00022452"/>
    </source>
</evidence>
<evidence type="ECO:0000256" key="12">
    <source>
        <dbReference type="SAM" id="SignalP"/>
    </source>
</evidence>
<dbReference type="InterPro" id="IPR039426">
    <property type="entry name" value="TonB-dep_rcpt-like"/>
</dbReference>
<dbReference type="PROSITE" id="PS52016">
    <property type="entry name" value="TONB_DEPENDENT_REC_3"/>
    <property type="match status" value="1"/>
</dbReference>
<proteinExistence type="inferred from homology"/>
<evidence type="ECO:0000256" key="8">
    <source>
        <dbReference type="ARBA" id="ARBA00023170"/>
    </source>
</evidence>
<dbReference type="InterPro" id="IPR037066">
    <property type="entry name" value="Plug_dom_sf"/>
</dbReference>